<name>A0A5J5F5L5_9PEZI</name>
<dbReference type="EMBL" id="VXIS01000029">
    <property type="protein sequence ID" value="KAA8912073.1"/>
    <property type="molecule type" value="Genomic_DNA"/>
</dbReference>
<organism evidence="3 4">
    <name type="scientific">Sphaerosporella brunnea</name>
    <dbReference type="NCBI Taxonomy" id="1250544"/>
    <lineage>
        <taxon>Eukaryota</taxon>
        <taxon>Fungi</taxon>
        <taxon>Dikarya</taxon>
        <taxon>Ascomycota</taxon>
        <taxon>Pezizomycotina</taxon>
        <taxon>Pezizomycetes</taxon>
        <taxon>Pezizales</taxon>
        <taxon>Pyronemataceae</taxon>
        <taxon>Sphaerosporella</taxon>
    </lineage>
</organism>
<reference evidence="3 4" key="1">
    <citation type="submission" date="2019-09" db="EMBL/GenBank/DDBJ databases">
        <title>Draft genome of the ectomycorrhizal ascomycete Sphaerosporella brunnea.</title>
        <authorList>
            <consortium name="DOE Joint Genome Institute"/>
            <person name="Benucci G.M."/>
            <person name="Marozzi G."/>
            <person name="Antonielli L."/>
            <person name="Sanchez S."/>
            <person name="Marco P."/>
            <person name="Wang X."/>
            <person name="Falini L.B."/>
            <person name="Barry K."/>
            <person name="Haridas S."/>
            <person name="Lipzen A."/>
            <person name="Labutti K."/>
            <person name="Grigoriev I.V."/>
            <person name="Murat C."/>
            <person name="Martin F."/>
            <person name="Albertini E."/>
            <person name="Donnini D."/>
            <person name="Bonito G."/>
        </authorList>
    </citation>
    <scope>NUCLEOTIDE SEQUENCE [LARGE SCALE GENOMIC DNA]</scope>
    <source>
        <strain evidence="3 4">Sb_GMNB300</strain>
    </source>
</reference>
<keyword evidence="1" id="KW-1133">Transmembrane helix</keyword>
<feature type="signal peptide" evidence="2">
    <location>
        <begin position="1"/>
        <end position="17"/>
    </location>
</feature>
<dbReference type="AlphaFoldDB" id="A0A5J5F5L5"/>
<dbReference type="Proteomes" id="UP000326924">
    <property type="component" value="Unassembled WGS sequence"/>
</dbReference>
<accession>A0A5J5F5L5</accession>
<proteinExistence type="predicted"/>
<gene>
    <name evidence="3" type="ORF">FN846DRAFT_916855</name>
</gene>
<dbReference type="InParanoid" id="A0A5J5F5L5"/>
<evidence type="ECO:0000256" key="2">
    <source>
        <dbReference type="SAM" id="SignalP"/>
    </source>
</evidence>
<evidence type="ECO:0000256" key="1">
    <source>
        <dbReference type="SAM" id="Phobius"/>
    </source>
</evidence>
<sequence>MYLFLLGSMVLFAHVYAAGISSSMIDTVNITSSSVLVHIKADTLSLITFTVTTNTATYLTNSSGSIDATATNSVETGVFSTHPSSYSSAMSTMHSTTKGETTISPSRALASTSVPTLSSFTTTNNSTNTTSLSRSLALTTAPFANSTNPTATLTSGRSIKSSLSSNIATKTTLSSTTTASGAAVTITAAPDNSASFGRRMAGDGSTVMAVWVAFLSILVLEVGTNAVWLL</sequence>
<comment type="caution">
    <text evidence="3">The sequence shown here is derived from an EMBL/GenBank/DDBJ whole genome shotgun (WGS) entry which is preliminary data.</text>
</comment>
<keyword evidence="2" id="KW-0732">Signal</keyword>
<feature type="transmembrane region" description="Helical" evidence="1">
    <location>
        <begin position="208"/>
        <end position="229"/>
    </location>
</feature>
<keyword evidence="4" id="KW-1185">Reference proteome</keyword>
<keyword evidence="1" id="KW-0812">Transmembrane</keyword>
<feature type="chain" id="PRO_5023922267" evidence="2">
    <location>
        <begin position="18"/>
        <end position="230"/>
    </location>
</feature>
<keyword evidence="1" id="KW-0472">Membrane</keyword>
<evidence type="ECO:0000313" key="4">
    <source>
        <dbReference type="Proteomes" id="UP000326924"/>
    </source>
</evidence>
<protein>
    <submittedName>
        <fullName evidence="3">Uncharacterized protein</fullName>
    </submittedName>
</protein>
<evidence type="ECO:0000313" key="3">
    <source>
        <dbReference type="EMBL" id="KAA8912073.1"/>
    </source>
</evidence>